<sequence>MVRLFKILQESFPYYLDSDRKNMALSAGLGAFMVVFLVAFNPLEWEHFVLFLIIGLVIFVTLYVTIVWFPKVWPNVFDSLRWTVGKYILFTLWQLLIIGIVAPVLLEALGFYRGLPMTDILWYFFVNMMLYGSISIVIFTFVLRTVMLKNSLQNALHANAELARIRTLKHHPTEVAEPHTTITIQSDTSDSVELHLPDLLYIESSNYYSTLFWNDGQGVQKKMLRVNLKTIEGQLNNTFIIRCHRSYMVNINAITEVGGNTNGYKLTIRDSDITVPVSRSKGREVIEKIEQIRNLAESA</sequence>
<dbReference type="PANTHER" id="PTHR37299">
    <property type="entry name" value="TRANSCRIPTIONAL REGULATOR-RELATED"/>
    <property type="match status" value="1"/>
</dbReference>
<evidence type="ECO:0000313" key="4">
    <source>
        <dbReference type="Proteomes" id="UP000613030"/>
    </source>
</evidence>
<dbReference type="Proteomes" id="UP000613030">
    <property type="component" value="Unassembled WGS sequence"/>
</dbReference>
<keyword evidence="1" id="KW-0812">Transmembrane</keyword>
<evidence type="ECO:0000256" key="1">
    <source>
        <dbReference type="SAM" id="Phobius"/>
    </source>
</evidence>
<dbReference type="PANTHER" id="PTHR37299:SF1">
    <property type="entry name" value="STAGE 0 SPORULATION PROTEIN A HOMOLOG"/>
    <property type="match status" value="1"/>
</dbReference>
<dbReference type="RefSeq" id="WP_202015900.1">
    <property type="nucleotide sequence ID" value="NZ_JAERRB010000016.1"/>
</dbReference>
<organism evidence="3 4">
    <name type="scientific">Chryseolinea lacunae</name>
    <dbReference type="NCBI Taxonomy" id="2801331"/>
    <lineage>
        <taxon>Bacteria</taxon>
        <taxon>Pseudomonadati</taxon>
        <taxon>Bacteroidota</taxon>
        <taxon>Cytophagia</taxon>
        <taxon>Cytophagales</taxon>
        <taxon>Fulvivirgaceae</taxon>
        <taxon>Chryseolinea</taxon>
    </lineage>
</organism>
<feature type="transmembrane region" description="Helical" evidence="1">
    <location>
        <begin position="120"/>
        <end position="143"/>
    </location>
</feature>
<name>A0ABS1L1Q8_9BACT</name>
<dbReference type="InterPro" id="IPR007492">
    <property type="entry name" value="LytTR_DNA-bd_dom"/>
</dbReference>
<dbReference type="GO" id="GO:0003677">
    <property type="term" value="F:DNA binding"/>
    <property type="evidence" value="ECO:0007669"/>
    <property type="project" value="UniProtKB-KW"/>
</dbReference>
<dbReference type="EMBL" id="JAERRB010000016">
    <property type="protein sequence ID" value="MBL0745463.1"/>
    <property type="molecule type" value="Genomic_DNA"/>
</dbReference>
<keyword evidence="1" id="KW-1133">Transmembrane helix</keyword>
<keyword evidence="3" id="KW-0238">DNA-binding</keyword>
<dbReference type="Gene3D" id="2.40.50.1020">
    <property type="entry name" value="LytTr DNA-binding domain"/>
    <property type="match status" value="1"/>
</dbReference>
<accession>A0ABS1L1Q8</accession>
<comment type="caution">
    <text evidence="3">The sequence shown here is derived from an EMBL/GenBank/DDBJ whole genome shotgun (WGS) entry which is preliminary data.</text>
</comment>
<feature type="domain" description="HTH LytTR-type" evidence="2">
    <location>
        <begin position="227"/>
        <end position="291"/>
    </location>
</feature>
<proteinExistence type="predicted"/>
<dbReference type="Pfam" id="PF04397">
    <property type="entry name" value="LytTR"/>
    <property type="match status" value="1"/>
</dbReference>
<keyword evidence="4" id="KW-1185">Reference proteome</keyword>
<evidence type="ECO:0000259" key="2">
    <source>
        <dbReference type="PROSITE" id="PS50930"/>
    </source>
</evidence>
<protein>
    <submittedName>
        <fullName evidence="3">LytTR family transcriptional regulator DNA-binding domain-containing protein</fullName>
    </submittedName>
</protein>
<feature type="transmembrane region" description="Helical" evidence="1">
    <location>
        <begin position="90"/>
        <end position="114"/>
    </location>
</feature>
<evidence type="ECO:0000313" key="3">
    <source>
        <dbReference type="EMBL" id="MBL0745463.1"/>
    </source>
</evidence>
<dbReference type="SMART" id="SM00850">
    <property type="entry name" value="LytTR"/>
    <property type="match status" value="1"/>
</dbReference>
<gene>
    <name evidence="3" type="ORF">JI741_29800</name>
</gene>
<feature type="transmembrane region" description="Helical" evidence="1">
    <location>
        <begin position="48"/>
        <end position="69"/>
    </location>
</feature>
<dbReference type="PROSITE" id="PS50930">
    <property type="entry name" value="HTH_LYTTR"/>
    <property type="match status" value="1"/>
</dbReference>
<feature type="transmembrane region" description="Helical" evidence="1">
    <location>
        <begin position="21"/>
        <end position="42"/>
    </location>
</feature>
<dbReference type="InterPro" id="IPR046947">
    <property type="entry name" value="LytR-like"/>
</dbReference>
<keyword evidence="1" id="KW-0472">Membrane</keyword>
<reference evidence="3 4" key="1">
    <citation type="submission" date="2021-01" db="EMBL/GenBank/DDBJ databases">
        <title>Chryseolinea sp. Jin1 Genome sequencing and assembly.</title>
        <authorList>
            <person name="Kim I."/>
        </authorList>
    </citation>
    <scope>NUCLEOTIDE SEQUENCE [LARGE SCALE GENOMIC DNA]</scope>
    <source>
        <strain evidence="3 4">Jin1</strain>
    </source>
</reference>